<dbReference type="PANTHER" id="PTHR46320">
    <property type="entry name" value="GLYCEROPHOSPHODIESTER PHOSPHODIESTERASE 1"/>
    <property type="match status" value="1"/>
</dbReference>
<evidence type="ECO:0000259" key="1">
    <source>
        <dbReference type="PROSITE" id="PS51704"/>
    </source>
</evidence>
<keyword evidence="3" id="KW-1185">Reference proteome</keyword>
<proteinExistence type="predicted"/>
<reference evidence="2 3" key="1">
    <citation type="submission" date="2023-11" db="EMBL/GenBank/DDBJ databases">
        <title>Winogradskyella pelagius sp. nov., isolated from coastal sediment.</title>
        <authorList>
            <person name="Li F."/>
        </authorList>
    </citation>
    <scope>NUCLEOTIDE SEQUENCE [LARGE SCALE GENOMIC DNA]</scope>
    <source>
        <strain evidence="2 3">KCTC 23502</strain>
    </source>
</reference>
<evidence type="ECO:0000313" key="3">
    <source>
        <dbReference type="Proteomes" id="UP001285855"/>
    </source>
</evidence>
<dbReference type="InterPro" id="IPR030395">
    <property type="entry name" value="GP_PDE_dom"/>
</dbReference>
<feature type="domain" description="GP-PDE" evidence="1">
    <location>
        <begin position="45"/>
        <end position="288"/>
    </location>
</feature>
<evidence type="ECO:0000313" key="2">
    <source>
        <dbReference type="EMBL" id="MDY2587801.1"/>
    </source>
</evidence>
<accession>A0ABU5EP19</accession>
<gene>
    <name evidence="2" type="ORF">SNF14_10645</name>
</gene>
<dbReference type="Gene3D" id="3.20.20.190">
    <property type="entry name" value="Phosphatidylinositol (PI) phosphodiesterase"/>
    <property type="match status" value="1"/>
</dbReference>
<sequence length="290" mass="32737">MKRFFLLFIIIVGFVACRDSKVNQQTAGSKSRLIEVFRASSSDYPNISVHRGGKGLKYYPENCLETIRYINDSITAIFEIDVAQTKDGQLVLMHDNSIDRTTTGSGLLKSHTYKSLNQYVLVDDYGNKTKYKIPLFIDVLNWCKAHNVILTVDIKRSVSQKKVIDAIKEAKAENICVIITYDLEQAKSAYALAPELLLSVSARNDQELKRLLASEIPTRNMLAFTGTRLSDTSLYQRLQNENIVCMLGTLGNLDRQAEARGDYLYAQWLAMGVNIIATDRPFEVYSAIKK</sequence>
<dbReference type="SUPFAM" id="SSF51695">
    <property type="entry name" value="PLC-like phosphodiesterases"/>
    <property type="match status" value="1"/>
</dbReference>
<dbReference type="RefSeq" id="WP_320556152.1">
    <property type="nucleotide sequence ID" value="NZ_JAXDAE010000010.1"/>
</dbReference>
<dbReference type="EMBL" id="JAXDAE010000010">
    <property type="protein sequence ID" value="MDY2587801.1"/>
    <property type="molecule type" value="Genomic_DNA"/>
</dbReference>
<dbReference type="PANTHER" id="PTHR46320:SF1">
    <property type="entry name" value="GLYCEROPHOSPHODIESTER PHOSPHODIESTERASE 1"/>
    <property type="match status" value="1"/>
</dbReference>
<dbReference type="CDD" id="cd08566">
    <property type="entry name" value="GDPD_AtGDE_like"/>
    <property type="match status" value="1"/>
</dbReference>
<dbReference type="Proteomes" id="UP001285855">
    <property type="component" value="Unassembled WGS sequence"/>
</dbReference>
<dbReference type="PROSITE" id="PS51704">
    <property type="entry name" value="GP_PDE"/>
    <property type="match status" value="1"/>
</dbReference>
<comment type="caution">
    <text evidence="2">The sequence shown here is derived from an EMBL/GenBank/DDBJ whole genome shotgun (WGS) entry which is preliminary data.</text>
</comment>
<dbReference type="InterPro" id="IPR017946">
    <property type="entry name" value="PLC-like_Pdiesterase_TIM-brl"/>
</dbReference>
<protein>
    <submittedName>
        <fullName evidence="2">Glycerophosphodiester phosphodiesterase family protein</fullName>
    </submittedName>
</protein>
<organism evidence="2 3">
    <name type="scientific">Winogradskyella aquimaris</name>
    <dbReference type="NCBI Taxonomy" id="864074"/>
    <lineage>
        <taxon>Bacteria</taxon>
        <taxon>Pseudomonadati</taxon>
        <taxon>Bacteroidota</taxon>
        <taxon>Flavobacteriia</taxon>
        <taxon>Flavobacteriales</taxon>
        <taxon>Flavobacteriaceae</taxon>
        <taxon>Winogradskyella</taxon>
    </lineage>
</organism>
<dbReference type="Pfam" id="PF03009">
    <property type="entry name" value="GDPD"/>
    <property type="match status" value="1"/>
</dbReference>
<dbReference type="PROSITE" id="PS51257">
    <property type="entry name" value="PROKAR_LIPOPROTEIN"/>
    <property type="match status" value="1"/>
</dbReference>
<name>A0ABU5EP19_9FLAO</name>